<dbReference type="InterPro" id="IPR000086">
    <property type="entry name" value="NUDIX_hydrolase_dom"/>
</dbReference>
<comment type="caution">
    <text evidence="4">The sequence shown here is derived from an EMBL/GenBank/DDBJ whole genome shotgun (WGS) entry which is preliminary data.</text>
</comment>
<dbReference type="InterPro" id="IPR020084">
    <property type="entry name" value="NUDIX_hydrolase_CS"/>
</dbReference>
<dbReference type="InterPro" id="IPR015797">
    <property type="entry name" value="NUDIX_hydrolase-like_dom_sf"/>
</dbReference>
<dbReference type="InterPro" id="IPR014078">
    <property type="entry name" value="Nudix_YtkD"/>
</dbReference>
<evidence type="ECO:0000256" key="1">
    <source>
        <dbReference type="ARBA" id="ARBA00022801"/>
    </source>
</evidence>
<dbReference type="PROSITE" id="PS51462">
    <property type="entry name" value="NUDIX"/>
    <property type="match status" value="1"/>
</dbReference>
<evidence type="ECO:0000313" key="5">
    <source>
        <dbReference type="Proteomes" id="UP001500339"/>
    </source>
</evidence>
<proteinExistence type="inferred from homology"/>
<evidence type="ECO:0000259" key="3">
    <source>
        <dbReference type="PROSITE" id="PS51462"/>
    </source>
</evidence>
<sequence>MKIDFYKIGEVEDKNLKFAIISSRYKEKWILAKHKERTTWEIPGGHREQGENIDYTAKRELYEETGAIKYNIEPVFDYSVTIGDTMSYGRMFYAEVFELDKLPELEIEEIELFNELPSNMTYSMIQPYLQEKIEDYLKRY</sequence>
<dbReference type="Proteomes" id="UP001500339">
    <property type="component" value="Unassembled WGS sequence"/>
</dbReference>
<dbReference type="CDD" id="cd04665">
    <property type="entry name" value="NUDIX_RppH"/>
    <property type="match status" value="1"/>
</dbReference>
<comment type="similarity">
    <text evidence="2">Belongs to the Nudix hydrolase family.</text>
</comment>
<dbReference type="SUPFAM" id="SSF55811">
    <property type="entry name" value="Nudix"/>
    <property type="match status" value="1"/>
</dbReference>
<dbReference type="Pfam" id="PF00293">
    <property type="entry name" value="NUDIX"/>
    <property type="match status" value="1"/>
</dbReference>
<accession>A0ABN1J5P1</accession>
<keyword evidence="1 2" id="KW-0378">Hydrolase</keyword>
<dbReference type="Gene3D" id="3.90.79.10">
    <property type="entry name" value="Nucleoside Triphosphate Pyrophosphohydrolase"/>
    <property type="match status" value="1"/>
</dbReference>
<feature type="domain" description="Nudix hydrolase" evidence="3">
    <location>
        <begin position="13"/>
        <end position="140"/>
    </location>
</feature>
<dbReference type="InterPro" id="IPR020476">
    <property type="entry name" value="Nudix_hydrolase"/>
</dbReference>
<evidence type="ECO:0000313" key="4">
    <source>
        <dbReference type="EMBL" id="GAA0729562.1"/>
    </source>
</evidence>
<name>A0ABN1J5P1_9CLOT</name>
<dbReference type="RefSeq" id="WP_343770926.1">
    <property type="nucleotide sequence ID" value="NZ_BAAACF010000006.1"/>
</dbReference>
<organism evidence="4 5">
    <name type="scientific">Clostridium malenominatum</name>
    <dbReference type="NCBI Taxonomy" id="1539"/>
    <lineage>
        <taxon>Bacteria</taxon>
        <taxon>Bacillati</taxon>
        <taxon>Bacillota</taxon>
        <taxon>Clostridia</taxon>
        <taxon>Eubacteriales</taxon>
        <taxon>Clostridiaceae</taxon>
        <taxon>Clostridium</taxon>
    </lineage>
</organism>
<keyword evidence="5" id="KW-1185">Reference proteome</keyword>
<evidence type="ECO:0000256" key="2">
    <source>
        <dbReference type="RuleBase" id="RU003476"/>
    </source>
</evidence>
<dbReference type="EMBL" id="BAAACF010000006">
    <property type="protein sequence ID" value="GAA0729562.1"/>
    <property type="molecule type" value="Genomic_DNA"/>
</dbReference>
<protein>
    <recommendedName>
        <fullName evidence="3">Nudix hydrolase domain-containing protein</fullName>
    </recommendedName>
</protein>
<dbReference type="PRINTS" id="PR00502">
    <property type="entry name" value="NUDIXFAMILY"/>
</dbReference>
<reference evidence="4 5" key="1">
    <citation type="journal article" date="2019" name="Int. J. Syst. Evol. Microbiol.">
        <title>The Global Catalogue of Microorganisms (GCM) 10K type strain sequencing project: providing services to taxonomists for standard genome sequencing and annotation.</title>
        <authorList>
            <consortium name="The Broad Institute Genomics Platform"/>
            <consortium name="The Broad Institute Genome Sequencing Center for Infectious Disease"/>
            <person name="Wu L."/>
            <person name="Ma J."/>
        </authorList>
    </citation>
    <scope>NUCLEOTIDE SEQUENCE [LARGE SCALE GENOMIC DNA]</scope>
    <source>
        <strain evidence="4 5">JCM 1405</strain>
    </source>
</reference>
<dbReference type="PROSITE" id="PS00893">
    <property type="entry name" value="NUDIX_BOX"/>
    <property type="match status" value="1"/>
</dbReference>
<gene>
    <name evidence="4" type="ORF">GCM10008905_29680</name>
</gene>